<proteinExistence type="predicted"/>
<dbReference type="Proteomes" id="UP000604825">
    <property type="component" value="Unassembled WGS sequence"/>
</dbReference>
<evidence type="ECO:0000313" key="2">
    <source>
        <dbReference type="Proteomes" id="UP000604825"/>
    </source>
</evidence>
<protein>
    <submittedName>
        <fullName evidence="1">Uncharacterized protein</fullName>
    </submittedName>
</protein>
<sequence>MANVRSLEYLKENLSDVEADVDDLVTNEGKAEIEKTFEFMSLLTSKADLKRYTGLGWFKEERVRLPKGETKVEPQCNEG</sequence>
<evidence type="ECO:0000313" key="1">
    <source>
        <dbReference type="EMBL" id="CAD6232616.1"/>
    </source>
</evidence>
<reference evidence="1" key="1">
    <citation type="submission" date="2020-10" db="EMBL/GenBank/DDBJ databases">
        <authorList>
            <person name="Han B."/>
            <person name="Lu T."/>
            <person name="Zhao Q."/>
            <person name="Huang X."/>
            <person name="Zhao Y."/>
        </authorList>
    </citation>
    <scope>NUCLEOTIDE SEQUENCE</scope>
</reference>
<gene>
    <name evidence="1" type="ORF">NCGR_LOCUS22245</name>
</gene>
<comment type="caution">
    <text evidence="1">The sequence shown here is derived from an EMBL/GenBank/DDBJ whole genome shotgun (WGS) entry which is preliminary data.</text>
</comment>
<accession>A0A811P312</accession>
<organism evidence="1 2">
    <name type="scientific">Miscanthus lutarioriparius</name>
    <dbReference type="NCBI Taxonomy" id="422564"/>
    <lineage>
        <taxon>Eukaryota</taxon>
        <taxon>Viridiplantae</taxon>
        <taxon>Streptophyta</taxon>
        <taxon>Embryophyta</taxon>
        <taxon>Tracheophyta</taxon>
        <taxon>Spermatophyta</taxon>
        <taxon>Magnoliopsida</taxon>
        <taxon>Liliopsida</taxon>
        <taxon>Poales</taxon>
        <taxon>Poaceae</taxon>
        <taxon>PACMAD clade</taxon>
        <taxon>Panicoideae</taxon>
        <taxon>Andropogonodae</taxon>
        <taxon>Andropogoneae</taxon>
        <taxon>Saccharinae</taxon>
        <taxon>Miscanthus</taxon>
    </lineage>
</organism>
<dbReference type="AlphaFoldDB" id="A0A811P312"/>
<dbReference type="EMBL" id="CAJGYO010000005">
    <property type="protein sequence ID" value="CAD6232616.1"/>
    <property type="molecule type" value="Genomic_DNA"/>
</dbReference>
<name>A0A811P312_9POAL</name>
<keyword evidence="2" id="KW-1185">Reference proteome</keyword>